<comment type="caution">
    <text evidence="5">The sequence shown here is derived from an EMBL/GenBank/DDBJ whole genome shotgun (WGS) entry which is preliminary data.</text>
</comment>
<dbReference type="SUPFAM" id="SSF52402">
    <property type="entry name" value="Adenine nucleotide alpha hydrolases-like"/>
    <property type="match status" value="2"/>
</dbReference>
<dbReference type="EMBL" id="JALHBS010000123">
    <property type="protein sequence ID" value="MCP3057083.1"/>
    <property type="molecule type" value="Genomic_DNA"/>
</dbReference>
<evidence type="ECO:0000313" key="5">
    <source>
        <dbReference type="EMBL" id="MCP3057083.1"/>
    </source>
</evidence>
<sequence length="287" mass="31091">MKTIMVATDFSERSDRALRRATLLAKHFGAAMSLVHVVDDDQARRIVESEREIAGRLLHELATTVRDVDGVTCATRLILGAAFAGIAQAVEEIAPDMLVIGPHRRQALRDVFIGTTAERTIRTVTVPVLMVNAAPTGPYRHAMLTTDLSEGARCAARNFSTLEIGRGARISILHVFDAPALRLGMRHAMPKSGKEHYLDGESKNAARALSQFVHSSELEPIDKIVRHDESTPAQEILNTAKGEAVDLIVIGTHGRSGLAKFFLGSVAEKVLRNADRDVLAVPPSTAP</sequence>
<evidence type="ECO:0000256" key="1">
    <source>
        <dbReference type="ARBA" id="ARBA00008791"/>
    </source>
</evidence>
<dbReference type="GO" id="GO:0005524">
    <property type="term" value="F:ATP binding"/>
    <property type="evidence" value="ECO:0007669"/>
    <property type="project" value="UniProtKB-KW"/>
</dbReference>
<dbReference type="PRINTS" id="PR01438">
    <property type="entry name" value="UNVRSLSTRESS"/>
</dbReference>
<dbReference type="InterPro" id="IPR006015">
    <property type="entry name" value="Universal_stress_UspA"/>
</dbReference>
<dbReference type="Proteomes" id="UP001155220">
    <property type="component" value="Unassembled WGS sequence"/>
</dbReference>
<gene>
    <name evidence="5" type="ORF">MJ956_18340</name>
</gene>
<organism evidence="5 6">
    <name type="scientific">Aurantimonas marianensis</name>
    <dbReference type="NCBI Taxonomy" id="2920428"/>
    <lineage>
        <taxon>Bacteria</taxon>
        <taxon>Pseudomonadati</taxon>
        <taxon>Pseudomonadota</taxon>
        <taxon>Alphaproteobacteria</taxon>
        <taxon>Hyphomicrobiales</taxon>
        <taxon>Aurantimonadaceae</taxon>
        <taxon>Aurantimonas</taxon>
    </lineage>
</organism>
<evidence type="ECO:0000259" key="4">
    <source>
        <dbReference type="Pfam" id="PF00582"/>
    </source>
</evidence>
<evidence type="ECO:0000256" key="3">
    <source>
        <dbReference type="ARBA" id="ARBA00022840"/>
    </source>
</evidence>
<dbReference type="Gene3D" id="3.40.50.620">
    <property type="entry name" value="HUPs"/>
    <property type="match status" value="2"/>
</dbReference>
<name>A0A9X2KG25_9HYPH</name>
<keyword evidence="3" id="KW-0067">ATP-binding</keyword>
<proteinExistence type="inferred from homology"/>
<dbReference type="InterPro" id="IPR006016">
    <property type="entry name" value="UspA"/>
</dbReference>
<dbReference type="AlphaFoldDB" id="A0A9X2KG25"/>
<keyword evidence="2" id="KW-0547">Nucleotide-binding</keyword>
<feature type="domain" description="UspA" evidence="4">
    <location>
        <begin position="1"/>
        <end position="131"/>
    </location>
</feature>
<feature type="domain" description="UspA" evidence="4">
    <location>
        <begin position="139"/>
        <end position="282"/>
    </location>
</feature>
<dbReference type="PANTHER" id="PTHR46268">
    <property type="entry name" value="STRESS RESPONSE PROTEIN NHAX"/>
    <property type="match status" value="1"/>
</dbReference>
<evidence type="ECO:0000313" key="6">
    <source>
        <dbReference type="Proteomes" id="UP001155220"/>
    </source>
</evidence>
<dbReference type="RefSeq" id="WP_253965868.1">
    <property type="nucleotide sequence ID" value="NZ_JALHBS010000123.1"/>
</dbReference>
<dbReference type="Pfam" id="PF00582">
    <property type="entry name" value="Usp"/>
    <property type="match status" value="2"/>
</dbReference>
<keyword evidence="6" id="KW-1185">Reference proteome</keyword>
<dbReference type="CDD" id="cd00293">
    <property type="entry name" value="USP-like"/>
    <property type="match status" value="2"/>
</dbReference>
<dbReference type="InterPro" id="IPR014729">
    <property type="entry name" value="Rossmann-like_a/b/a_fold"/>
</dbReference>
<reference evidence="5" key="1">
    <citation type="submission" date="2022-03" db="EMBL/GenBank/DDBJ databases">
        <title>Aurantimonas Liuensis sp. Nov., isolated from the hadal seawater of the Mariana Trench.</title>
        <authorList>
            <person name="Liu R."/>
        </authorList>
    </citation>
    <scope>NUCLEOTIDE SEQUENCE</scope>
    <source>
        <strain evidence="5">LRZ36</strain>
    </source>
</reference>
<dbReference type="PANTHER" id="PTHR46268:SF27">
    <property type="entry name" value="UNIVERSAL STRESS PROTEIN RV2623"/>
    <property type="match status" value="1"/>
</dbReference>
<accession>A0A9X2KG25</accession>
<comment type="similarity">
    <text evidence="1">Belongs to the universal stress protein A family.</text>
</comment>
<protein>
    <submittedName>
        <fullName evidence="5">Universal stress protein</fullName>
    </submittedName>
</protein>
<evidence type="ECO:0000256" key="2">
    <source>
        <dbReference type="ARBA" id="ARBA00022741"/>
    </source>
</evidence>